<dbReference type="Pfam" id="PF00582">
    <property type="entry name" value="Usp"/>
    <property type="match status" value="1"/>
</dbReference>
<dbReference type="SUPFAM" id="SSF52402">
    <property type="entry name" value="Adenine nucleotide alpha hydrolases-like"/>
    <property type="match status" value="1"/>
</dbReference>
<dbReference type="InterPro" id="IPR014729">
    <property type="entry name" value="Rossmann-like_a/b/a_fold"/>
</dbReference>
<dbReference type="Proteomes" id="UP000074561">
    <property type="component" value="Chromosome"/>
</dbReference>
<evidence type="ECO:0000259" key="1">
    <source>
        <dbReference type="Pfam" id="PF00582"/>
    </source>
</evidence>
<accession>A0A127Q6W5</accession>
<dbReference type="EMBL" id="CP013234">
    <property type="protein sequence ID" value="AMP05773.1"/>
    <property type="molecule type" value="Genomic_DNA"/>
</dbReference>
<reference evidence="2 3" key="1">
    <citation type="submission" date="2015-11" db="EMBL/GenBank/DDBJ databases">
        <title>Exploring the genomic traits of fungus-feeding bacterial genus Collimonas.</title>
        <authorList>
            <person name="Song C."/>
            <person name="Schmidt R."/>
            <person name="de Jager V."/>
            <person name="Krzyzanowska D."/>
            <person name="Jongedijk E."/>
            <person name="Cankar K."/>
            <person name="Beekwilder J."/>
            <person name="van Veen A."/>
            <person name="de Boer W."/>
            <person name="van Veen J.A."/>
            <person name="Garbeva P."/>
        </authorList>
    </citation>
    <scope>NUCLEOTIDE SEQUENCE [LARGE SCALE GENOMIC DNA]</scope>
    <source>
        <strain evidence="2 3">Ter91</strain>
    </source>
</reference>
<gene>
    <name evidence="2" type="ORF">CPter91_3448</name>
</gene>
<evidence type="ECO:0000313" key="2">
    <source>
        <dbReference type="EMBL" id="AMP05773.1"/>
    </source>
</evidence>
<dbReference type="Gene3D" id="3.40.50.620">
    <property type="entry name" value="HUPs"/>
    <property type="match status" value="1"/>
</dbReference>
<dbReference type="KEGG" id="cpra:CPter91_3448"/>
<dbReference type="AlphaFoldDB" id="A0A127Q6W5"/>
<proteinExistence type="predicted"/>
<protein>
    <submittedName>
        <fullName evidence="2">Universal stress family protein</fullName>
    </submittedName>
</protein>
<evidence type="ECO:0000313" key="3">
    <source>
        <dbReference type="Proteomes" id="UP000074561"/>
    </source>
</evidence>
<dbReference type="InterPro" id="IPR006016">
    <property type="entry name" value="UspA"/>
</dbReference>
<name>A0A127Q6W5_9BURK</name>
<organism evidence="2 3">
    <name type="scientific">Collimonas pratensis</name>
    <dbReference type="NCBI Taxonomy" id="279113"/>
    <lineage>
        <taxon>Bacteria</taxon>
        <taxon>Pseudomonadati</taxon>
        <taxon>Pseudomonadota</taxon>
        <taxon>Betaproteobacteria</taxon>
        <taxon>Burkholderiales</taxon>
        <taxon>Oxalobacteraceae</taxon>
        <taxon>Collimonas</taxon>
    </lineage>
</organism>
<feature type="domain" description="UspA" evidence="1">
    <location>
        <begin position="1"/>
        <end position="139"/>
    </location>
</feature>
<dbReference type="OrthoDB" id="8564780at2"/>
<dbReference type="CDD" id="cd00293">
    <property type="entry name" value="USP-like"/>
    <property type="match status" value="1"/>
</dbReference>
<dbReference type="RefSeq" id="WP_061941912.1">
    <property type="nucleotide sequence ID" value="NZ_CP013234.1"/>
</dbReference>
<sequence>MYKKILVAYNGAPESLSALHECIRINPPSSTELHLLAVVQLSPYGMAGGYAPEIAFTTKRQMMEQELECGRALMASAGLDVTPHLQMGEPVEVIGALADALGIDLIIVGHPRHKALATRWWRGSMNALLIERVKSSILVAVRC</sequence>
<dbReference type="PATRIC" id="fig|279113.9.peg.3410"/>